<keyword evidence="4" id="KW-1185">Reference proteome</keyword>
<accession>A0AAW1CY50</accession>
<dbReference type="AlphaFoldDB" id="A0AAW1CY50"/>
<evidence type="ECO:0000313" key="4">
    <source>
        <dbReference type="Proteomes" id="UP001461498"/>
    </source>
</evidence>
<dbReference type="Proteomes" id="UP001461498">
    <property type="component" value="Unassembled WGS sequence"/>
</dbReference>
<name>A0AAW1CY50_9HEMI</name>
<proteinExistence type="predicted"/>
<feature type="transmembrane region" description="Helical" evidence="2">
    <location>
        <begin position="6"/>
        <end position="27"/>
    </location>
</feature>
<evidence type="ECO:0000256" key="1">
    <source>
        <dbReference type="SAM" id="MobiDB-lite"/>
    </source>
</evidence>
<gene>
    <name evidence="3" type="ORF">O3M35_010234</name>
</gene>
<protein>
    <submittedName>
        <fullName evidence="3">Uncharacterized protein</fullName>
    </submittedName>
</protein>
<feature type="region of interest" description="Disordered" evidence="1">
    <location>
        <begin position="35"/>
        <end position="59"/>
    </location>
</feature>
<reference evidence="3 4" key="1">
    <citation type="submission" date="2022-12" db="EMBL/GenBank/DDBJ databases">
        <title>Chromosome-level genome assembly of true bugs.</title>
        <authorList>
            <person name="Ma L."/>
            <person name="Li H."/>
        </authorList>
    </citation>
    <scope>NUCLEOTIDE SEQUENCE [LARGE SCALE GENOMIC DNA]</scope>
    <source>
        <strain evidence="3">Lab_2022b</strain>
    </source>
</reference>
<evidence type="ECO:0000256" key="2">
    <source>
        <dbReference type="SAM" id="Phobius"/>
    </source>
</evidence>
<keyword evidence="2" id="KW-1133">Transmembrane helix</keyword>
<keyword evidence="2" id="KW-0472">Membrane</keyword>
<sequence>MTIGLFVILGVGTIAMIALLTCYICVFRELCCQPPPSSKRGRVDSNLGQDDLQMGDTTQNVEISIATATETEPSKT</sequence>
<organism evidence="3 4">
    <name type="scientific">Rhynocoris fuscipes</name>
    <dbReference type="NCBI Taxonomy" id="488301"/>
    <lineage>
        <taxon>Eukaryota</taxon>
        <taxon>Metazoa</taxon>
        <taxon>Ecdysozoa</taxon>
        <taxon>Arthropoda</taxon>
        <taxon>Hexapoda</taxon>
        <taxon>Insecta</taxon>
        <taxon>Pterygota</taxon>
        <taxon>Neoptera</taxon>
        <taxon>Paraneoptera</taxon>
        <taxon>Hemiptera</taxon>
        <taxon>Heteroptera</taxon>
        <taxon>Panheteroptera</taxon>
        <taxon>Cimicomorpha</taxon>
        <taxon>Reduviidae</taxon>
        <taxon>Harpactorinae</taxon>
        <taxon>Harpactorini</taxon>
        <taxon>Rhynocoris</taxon>
    </lineage>
</organism>
<dbReference type="EMBL" id="JAPXFL010000007">
    <property type="protein sequence ID" value="KAK9503736.1"/>
    <property type="molecule type" value="Genomic_DNA"/>
</dbReference>
<evidence type="ECO:0000313" key="3">
    <source>
        <dbReference type="EMBL" id="KAK9503736.1"/>
    </source>
</evidence>
<keyword evidence="2" id="KW-0812">Transmembrane</keyword>
<comment type="caution">
    <text evidence="3">The sequence shown here is derived from an EMBL/GenBank/DDBJ whole genome shotgun (WGS) entry which is preliminary data.</text>
</comment>